<dbReference type="Pfam" id="PF20040">
    <property type="entry name" value="DUF6442"/>
    <property type="match status" value="1"/>
</dbReference>
<accession>A0A544QWZ9</accession>
<evidence type="ECO:0000313" key="2">
    <source>
        <dbReference type="EMBL" id="TQQ85218.1"/>
    </source>
</evidence>
<dbReference type="RefSeq" id="WP_142535275.1">
    <property type="nucleotide sequence ID" value="NZ_SGJB01000003.1"/>
</dbReference>
<comment type="caution">
    <text evidence="2">The sequence shown here is derived from an EMBL/GenBank/DDBJ whole genome shotgun (WGS) entry which is preliminary data.</text>
</comment>
<proteinExistence type="predicted"/>
<feature type="transmembrane region" description="Helical" evidence="1">
    <location>
        <begin position="81"/>
        <end position="104"/>
    </location>
</feature>
<feature type="transmembrane region" description="Helical" evidence="1">
    <location>
        <begin position="21"/>
        <end position="43"/>
    </location>
</feature>
<evidence type="ECO:0000313" key="3">
    <source>
        <dbReference type="Proteomes" id="UP000317863"/>
    </source>
</evidence>
<dbReference type="EMBL" id="SGJB01000003">
    <property type="protein sequence ID" value="TQQ85218.1"/>
    <property type="molecule type" value="Genomic_DNA"/>
</dbReference>
<organism evidence="2 3">
    <name type="scientific">Peptacetobacter hominis</name>
    <dbReference type="NCBI Taxonomy" id="2743610"/>
    <lineage>
        <taxon>Bacteria</taxon>
        <taxon>Bacillati</taxon>
        <taxon>Bacillota</taxon>
        <taxon>Clostridia</taxon>
        <taxon>Peptostreptococcales</taxon>
        <taxon>Peptostreptococcaceae</taxon>
        <taxon>Peptacetobacter</taxon>
    </lineage>
</organism>
<name>A0A544QWZ9_9FIRM</name>
<gene>
    <name evidence="2" type="ORF">EXD82_02115</name>
</gene>
<keyword evidence="1" id="KW-1133">Transmembrane helix</keyword>
<evidence type="ECO:0000256" key="1">
    <source>
        <dbReference type="SAM" id="Phobius"/>
    </source>
</evidence>
<dbReference type="InterPro" id="IPR045620">
    <property type="entry name" value="DUF6442"/>
</dbReference>
<protein>
    <submittedName>
        <fullName evidence="2">Uncharacterized protein</fullName>
    </submittedName>
</protein>
<feature type="transmembrane region" description="Helical" evidence="1">
    <location>
        <begin position="55"/>
        <end position="74"/>
    </location>
</feature>
<reference evidence="2 3" key="1">
    <citation type="submission" date="2019-02" db="EMBL/GenBank/DDBJ databases">
        <title>Peptostreptococcaceae bacterium ZHW00191 nov., a new bacterium isolated from the human gut.</title>
        <authorList>
            <person name="Zhou H.-W."/>
            <person name="Chen X.-J."/>
        </authorList>
    </citation>
    <scope>NUCLEOTIDE SEQUENCE [LARGE SCALE GENOMIC DNA]</scope>
    <source>
        <strain evidence="2 3">ZHW00191</strain>
    </source>
</reference>
<sequence>MNKEEILKRSRQENDISDERTKYIELKGANFSISILVLLWIILSRGLNLGDTTQYAMGLLVTATSFSNFAYQFIYNRTKTVIFFTLCFLVATLIYLILVLKFILKIF</sequence>
<keyword evidence="3" id="KW-1185">Reference proteome</keyword>
<keyword evidence="1" id="KW-0472">Membrane</keyword>
<dbReference type="AlphaFoldDB" id="A0A544QWZ9"/>
<keyword evidence="1" id="KW-0812">Transmembrane</keyword>
<dbReference type="Proteomes" id="UP000317863">
    <property type="component" value="Unassembled WGS sequence"/>
</dbReference>